<gene>
    <name evidence="4" type="ORF">METZ01_LOCUS68724</name>
</gene>
<organism evidence="4">
    <name type="scientific">marine metagenome</name>
    <dbReference type="NCBI Taxonomy" id="408172"/>
    <lineage>
        <taxon>unclassified sequences</taxon>
        <taxon>metagenomes</taxon>
        <taxon>ecological metagenomes</taxon>
    </lineage>
</organism>
<dbReference type="Gene3D" id="3.40.50.12780">
    <property type="entry name" value="N-terminal domain of ligase-like"/>
    <property type="match status" value="1"/>
</dbReference>
<dbReference type="PRINTS" id="PR00154">
    <property type="entry name" value="AMPBINDING"/>
</dbReference>
<dbReference type="SUPFAM" id="SSF56801">
    <property type="entry name" value="Acetyl-CoA synthetase-like"/>
    <property type="match status" value="1"/>
</dbReference>
<dbReference type="PANTHER" id="PTHR43272">
    <property type="entry name" value="LONG-CHAIN-FATTY-ACID--COA LIGASE"/>
    <property type="match status" value="1"/>
</dbReference>
<dbReference type="GO" id="GO:0004467">
    <property type="term" value="F:long-chain fatty acid-CoA ligase activity"/>
    <property type="evidence" value="ECO:0007669"/>
    <property type="project" value="TreeGrafter"/>
</dbReference>
<dbReference type="AlphaFoldDB" id="A0A381TIJ2"/>
<dbReference type="GO" id="GO:0005524">
    <property type="term" value="F:ATP binding"/>
    <property type="evidence" value="ECO:0007669"/>
    <property type="project" value="UniProtKB-KW"/>
</dbReference>
<accession>A0A381TIJ2</accession>
<evidence type="ECO:0000313" key="4">
    <source>
        <dbReference type="EMBL" id="SVA15870.1"/>
    </source>
</evidence>
<name>A0A381TIJ2_9ZZZZ</name>
<dbReference type="InterPro" id="IPR020845">
    <property type="entry name" value="AMP-binding_CS"/>
</dbReference>
<dbReference type="Pfam" id="PF00501">
    <property type="entry name" value="AMP-binding"/>
    <property type="match status" value="1"/>
</dbReference>
<evidence type="ECO:0000259" key="3">
    <source>
        <dbReference type="Pfam" id="PF00501"/>
    </source>
</evidence>
<dbReference type="InterPro" id="IPR000873">
    <property type="entry name" value="AMP-dep_synth/lig_dom"/>
</dbReference>
<dbReference type="EMBL" id="UINC01004648">
    <property type="protein sequence ID" value="SVA15870.1"/>
    <property type="molecule type" value="Genomic_DNA"/>
</dbReference>
<feature type="domain" description="AMP-dependent synthetase/ligase" evidence="3">
    <location>
        <begin position="23"/>
        <end position="290"/>
    </location>
</feature>
<reference evidence="4" key="1">
    <citation type="submission" date="2018-05" db="EMBL/GenBank/DDBJ databases">
        <authorList>
            <person name="Lanie J.A."/>
            <person name="Ng W.-L."/>
            <person name="Kazmierczak K.M."/>
            <person name="Andrzejewski T.M."/>
            <person name="Davidsen T.M."/>
            <person name="Wayne K.J."/>
            <person name="Tettelin H."/>
            <person name="Glass J.I."/>
            <person name="Rusch D."/>
            <person name="Podicherti R."/>
            <person name="Tsui H.-C.T."/>
            <person name="Winkler M.E."/>
        </authorList>
    </citation>
    <scope>NUCLEOTIDE SEQUENCE</scope>
</reference>
<sequence length="321" mass="35614">MDRISNPADLPESTLTDLFLGAIDRHGDHLAYRYFADSGDDLTDLGFRDIYQFVRAATAGLTALGLSRGDKVAILSENRWEWAVSDFACLCSGVLDVPIYSTLTVSQTAYIVDNSQARLLFVSTSEQVKKAKAVRRQLGADIKIVAYDRLEFPSEGVISWEEFLAPGWVITETDEEHFRVTAGQARPDDVATILYTSGTTGDPKGVMLTHNNLASNVTAVRRVIPSMEDDISLVFLPLSHVLQRMVSYLHFAEGTTQDFAHSMDTVAHDLTVVRPSVVTSVPRLYEKVYNRVMGAEGLKKKLVQWSRKVGDEWAEETLAGH</sequence>
<dbReference type="InterPro" id="IPR020459">
    <property type="entry name" value="AMP-binding"/>
</dbReference>
<keyword evidence="1" id="KW-0547">Nucleotide-binding</keyword>
<protein>
    <recommendedName>
        <fullName evidence="3">AMP-dependent synthetase/ligase domain-containing protein</fullName>
    </recommendedName>
</protein>
<dbReference type="InterPro" id="IPR042099">
    <property type="entry name" value="ANL_N_sf"/>
</dbReference>
<proteinExistence type="predicted"/>
<dbReference type="PROSITE" id="PS00455">
    <property type="entry name" value="AMP_BINDING"/>
    <property type="match status" value="1"/>
</dbReference>
<feature type="non-terminal residue" evidence="4">
    <location>
        <position position="321"/>
    </location>
</feature>
<evidence type="ECO:0000256" key="1">
    <source>
        <dbReference type="ARBA" id="ARBA00022741"/>
    </source>
</evidence>
<dbReference type="PANTHER" id="PTHR43272:SF33">
    <property type="entry name" value="AMP-BINDING DOMAIN-CONTAINING PROTEIN-RELATED"/>
    <property type="match status" value="1"/>
</dbReference>
<dbReference type="GO" id="GO:0016020">
    <property type="term" value="C:membrane"/>
    <property type="evidence" value="ECO:0007669"/>
    <property type="project" value="TreeGrafter"/>
</dbReference>
<evidence type="ECO:0000256" key="2">
    <source>
        <dbReference type="ARBA" id="ARBA00022840"/>
    </source>
</evidence>
<keyword evidence="2" id="KW-0067">ATP-binding</keyword>